<comment type="caution">
    <text evidence="1">The sequence shown here is derived from an EMBL/GenBank/DDBJ whole genome shotgun (WGS) entry which is preliminary data.</text>
</comment>
<accession>A0AAN8SEK0</accession>
<organism evidence="1 2">
    <name type="scientific">Polyplax serrata</name>
    <name type="common">Common mouse louse</name>
    <dbReference type="NCBI Taxonomy" id="468196"/>
    <lineage>
        <taxon>Eukaryota</taxon>
        <taxon>Metazoa</taxon>
        <taxon>Ecdysozoa</taxon>
        <taxon>Arthropoda</taxon>
        <taxon>Hexapoda</taxon>
        <taxon>Insecta</taxon>
        <taxon>Pterygota</taxon>
        <taxon>Neoptera</taxon>
        <taxon>Paraneoptera</taxon>
        <taxon>Psocodea</taxon>
        <taxon>Troctomorpha</taxon>
        <taxon>Phthiraptera</taxon>
        <taxon>Anoplura</taxon>
        <taxon>Polyplacidae</taxon>
        <taxon>Polyplax</taxon>
    </lineage>
</organism>
<evidence type="ECO:0000313" key="1">
    <source>
        <dbReference type="EMBL" id="KAK6645658.1"/>
    </source>
</evidence>
<reference evidence="1 2" key="1">
    <citation type="submission" date="2023-10" db="EMBL/GenBank/DDBJ databases">
        <title>Genomes of two closely related lineages of the louse Polyplax serrata with different host specificities.</title>
        <authorList>
            <person name="Martinu J."/>
            <person name="Tarabai H."/>
            <person name="Stefka J."/>
            <person name="Hypsa V."/>
        </authorList>
    </citation>
    <scope>NUCLEOTIDE SEQUENCE [LARGE SCALE GENOMIC DNA]</scope>
    <source>
        <strain evidence="1">HR10_N</strain>
    </source>
</reference>
<dbReference type="Proteomes" id="UP001372834">
    <property type="component" value="Unassembled WGS sequence"/>
</dbReference>
<evidence type="ECO:0000313" key="2">
    <source>
        <dbReference type="Proteomes" id="UP001372834"/>
    </source>
</evidence>
<protein>
    <submittedName>
        <fullName evidence="1">Uncharacterized protein</fullName>
    </submittedName>
</protein>
<name>A0AAN8SEK0_POLSC</name>
<proteinExistence type="predicted"/>
<dbReference type="AlphaFoldDB" id="A0AAN8SEK0"/>
<dbReference type="EMBL" id="JAWJWE010000001">
    <property type="protein sequence ID" value="KAK6645658.1"/>
    <property type="molecule type" value="Genomic_DNA"/>
</dbReference>
<sequence>MTQVKVCGEQGNVTTWRLPSGSNSKDSLKLKLGTHLELPATLITPGLLRSFTTEVQLPRKQTDRPFLEKSQDQITKTSDSLRRSFLCADLIVQETIEMYVSEVIQRTR</sequence>
<gene>
    <name evidence="1" type="ORF">RUM43_001938</name>
</gene>